<dbReference type="EMBL" id="FOTB01000006">
    <property type="protein sequence ID" value="SFK95249.1"/>
    <property type="molecule type" value="Genomic_DNA"/>
</dbReference>
<accession>A0A0F7D4K3</accession>
<reference evidence="4" key="2">
    <citation type="submission" date="2015-04" db="EMBL/GenBank/DDBJ databases">
        <title>Complete genome sequence of Salinicoccus halodurans strain H3B36, isolated from the Qaidam basin of China.</title>
        <authorList>
            <person name="Ma Y."/>
            <person name="Jiang K."/>
            <person name="Xue Y."/>
        </authorList>
    </citation>
    <scope>NUCLEOTIDE SEQUENCE [LARGE SCALE GENOMIC DNA]</scope>
    <source>
        <strain evidence="4">H3B36</strain>
    </source>
</reference>
<evidence type="ECO:0000313" key="4">
    <source>
        <dbReference type="Proteomes" id="UP000034029"/>
    </source>
</evidence>
<dbReference type="Proteomes" id="UP000183090">
    <property type="component" value="Unassembled WGS sequence"/>
</dbReference>
<dbReference type="RefSeq" id="WP_046790567.1">
    <property type="nucleotide sequence ID" value="NZ_CP011366.1"/>
</dbReference>
<evidence type="ECO:0000313" key="5">
    <source>
        <dbReference type="Proteomes" id="UP000183090"/>
    </source>
</evidence>
<protein>
    <submittedName>
        <fullName evidence="3">Uncharacterized protein</fullName>
    </submittedName>
</protein>
<dbReference type="Proteomes" id="UP000034029">
    <property type="component" value="Chromosome"/>
</dbReference>
<evidence type="ECO:0000313" key="2">
    <source>
        <dbReference type="EMBL" id="AKG74385.1"/>
    </source>
</evidence>
<dbReference type="AlphaFoldDB" id="A0A0F7D4K3"/>
<feature type="coiled-coil region" evidence="1">
    <location>
        <begin position="1"/>
        <end position="45"/>
    </location>
</feature>
<evidence type="ECO:0000256" key="1">
    <source>
        <dbReference type="SAM" id="Coils"/>
    </source>
</evidence>
<dbReference type="KEGG" id="shv:AAT16_09145"/>
<reference evidence="2 4" key="1">
    <citation type="journal article" date="2015" name="Int. J. Syst. Evol. Microbiol.">
        <title>Complete genome sequence of Salinicoccus halodurans H3B36, isolated from the Qaidam Basin in China.</title>
        <authorList>
            <person name="Jiang K."/>
            <person name="Xue Y."/>
            <person name="Ma Y."/>
        </authorList>
    </citation>
    <scope>NUCLEOTIDE SEQUENCE [LARGE SCALE GENOMIC DNA]</scope>
    <source>
        <strain evidence="2 4">H3B36</strain>
    </source>
</reference>
<evidence type="ECO:0000313" key="3">
    <source>
        <dbReference type="EMBL" id="SFK95249.1"/>
    </source>
</evidence>
<sequence length="75" mass="9101">MQTLEEKDARIEAQAKKIRELRDEITQLQGEKRDLTDALNLTSREMEYYRADYVRRPNMRTDQNWDSRPRIEVSE</sequence>
<name>A0A0F7D4K3_9STAP</name>
<dbReference type="EMBL" id="CP011366">
    <property type="protein sequence ID" value="AKG74385.1"/>
    <property type="molecule type" value="Genomic_DNA"/>
</dbReference>
<reference evidence="3 5" key="3">
    <citation type="submission" date="2016-10" db="EMBL/GenBank/DDBJ databases">
        <authorList>
            <person name="Varghese N."/>
            <person name="Submissions S."/>
        </authorList>
    </citation>
    <scope>NUCLEOTIDE SEQUENCE [LARGE SCALE GENOMIC DNA]</scope>
    <source>
        <strain evidence="3 5">CGMCC 1.6501</strain>
    </source>
</reference>
<proteinExistence type="predicted"/>
<keyword evidence="1" id="KW-0175">Coiled coil</keyword>
<gene>
    <name evidence="2" type="ORF">AAT16_09145</name>
    <name evidence="3" type="ORF">SAMN05216235_2727</name>
</gene>
<keyword evidence="4" id="KW-1185">Reference proteome</keyword>
<organism evidence="3 5">
    <name type="scientific">Salinicoccus halodurans</name>
    <dbReference type="NCBI Taxonomy" id="407035"/>
    <lineage>
        <taxon>Bacteria</taxon>
        <taxon>Bacillati</taxon>
        <taxon>Bacillota</taxon>
        <taxon>Bacilli</taxon>
        <taxon>Bacillales</taxon>
        <taxon>Staphylococcaceae</taxon>
        <taxon>Salinicoccus</taxon>
    </lineage>
</organism>